<gene>
    <name evidence="10" type="ORF">I7I53_06202</name>
</gene>
<feature type="compositionally biased region" description="Basic residues" evidence="8">
    <location>
        <begin position="1"/>
        <end position="19"/>
    </location>
</feature>
<protein>
    <recommendedName>
        <fullName evidence="9">DEUBAD domain-containing protein</fullName>
    </recommendedName>
</protein>
<feature type="compositionally biased region" description="Polar residues" evidence="8">
    <location>
        <begin position="439"/>
        <end position="449"/>
    </location>
</feature>
<dbReference type="GO" id="GO:0008270">
    <property type="term" value="F:zinc ion binding"/>
    <property type="evidence" value="ECO:0007669"/>
    <property type="project" value="UniProtKB-KW"/>
</dbReference>
<dbReference type="InterPro" id="IPR028020">
    <property type="entry name" value="ASX_DEUBAD_dom"/>
</dbReference>
<evidence type="ECO:0000256" key="7">
    <source>
        <dbReference type="ARBA" id="ARBA00023242"/>
    </source>
</evidence>
<keyword evidence="5" id="KW-0805">Transcription regulation</keyword>
<evidence type="ECO:0000256" key="4">
    <source>
        <dbReference type="ARBA" id="ARBA00022833"/>
    </source>
</evidence>
<name>A0A8A1LBJ3_AJEC8</name>
<keyword evidence="7" id="KW-0539">Nucleus</keyword>
<feature type="compositionally biased region" description="Low complexity" evidence="8">
    <location>
        <begin position="494"/>
        <end position="505"/>
    </location>
</feature>
<keyword evidence="2" id="KW-0479">Metal-binding</keyword>
<feature type="compositionally biased region" description="Polar residues" evidence="8">
    <location>
        <begin position="295"/>
        <end position="315"/>
    </location>
</feature>
<evidence type="ECO:0000313" key="10">
    <source>
        <dbReference type="EMBL" id="QSS50990.1"/>
    </source>
</evidence>
<evidence type="ECO:0000256" key="6">
    <source>
        <dbReference type="ARBA" id="ARBA00023163"/>
    </source>
</evidence>
<dbReference type="VEuPathDB" id="FungiDB:I7I53_06202"/>
<evidence type="ECO:0000259" key="9">
    <source>
        <dbReference type="PROSITE" id="PS51916"/>
    </source>
</evidence>
<feature type="region of interest" description="Disordered" evidence="8">
    <location>
        <begin position="394"/>
        <end position="468"/>
    </location>
</feature>
<keyword evidence="6" id="KW-0804">Transcription</keyword>
<feature type="compositionally biased region" description="Polar residues" evidence="8">
    <location>
        <begin position="410"/>
        <end position="426"/>
    </location>
</feature>
<organism evidence="10 11">
    <name type="scientific">Ajellomyces capsulatus (strain H88)</name>
    <name type="common">Darling's disease fungus</name>
    <name type="synonym">Histoplasma capsulatum</name>
    <dbReference type="NCBI Taxonomy" id="544711"/>
    <lineage>
        <taxon>Eukaryota</taxon>
        <taxon>Fungi</taxon>
        <taxon>Dikarya</taxon>
        <taxon>Ascomycota</taxon>
        <taxon>Pezizomycotina</taxon>
        <taxon>Eurotiomycetes</taxon>
        <taxon>Eurotiomycetidae</taxon>
        <taxon>Onygenales</taxon>
        <taxon>Ajellomycetaceae</taxon>
        <taxon>Histoplasma</taxon>
    </lineage>
</organism>
<keyword evidence="4" id="KW-0862">Zinc</keyword>
<evidence type="ECO:0000256" key="3">
    <source>
        <dbReference type="ARBA" id="ARBA00022771"/>
    </source>
</evidence>
<dbReference type="Proteomes" id="UP000663419">
    <property type="component" value="Chromosome 2"/>
</dbReference>
<evidence type="ECO:0000256" key="2">
    <source>
        <dbReference type="ARBA" id="ARBA00022723"/>
    </source>
</evidence>
<dbReference type="Pfam" id="PF13919">
    <property type="entry name" value="ASXH"/>
    <property type="match status" value="1"/>
</dbReference>
<reference evidence="10" key="1">
    <citation type="submission" date="2021-01" db="EMBL/GenBank/DDBJ databases">
        <title>Chromosome-level genome assembly of a human fungal pathogen reveals clustering of transcriptionally co-regulated genes.</title>
        <authorList>
            <person name="Voorhies M."/>
            <person name="Cohen S."/>
            <person name="Shea T.P."/>
            <person name="Petrus S."/>
            <person name="Munoz J.F."/>
            <person name="Poplawski S."/>
            <person name="Goldman W.E."/>
            <person name="Michael T."/>
            <person name="Cuomo C.A."/>
            <person name="Sil A."/>
            <person name="Beyhan S."/>
        </authorList>
    </citation>
    <scope>NUCLEOTIDE SEQUENCE</scope>
    <source>
        <strain evidence="10">H88</strain>
    </source>
</reference>
<keyword evidence="3" id="KW-0863">Zinc-finger</keyword>
<feature type="region of interest" description="Disordered" evidence="8">
    <location>
        <begin position="494"/>
        <end position="513"/>
    </location>
</feature>
<evidence type="ECO:0000313" key="11">
    <source>
        <dbReference type="Proteomes" id="UP000663419"/>
    </source>
</evidence>
<sequence length="575" mass="63432">MTTHKKSTGARRGPSRTPKKNPWSEEQLTTSTSSRIIDIDLVKLLADPKAWTCLDEDEKKEIIALLPDDLQRHADPGPNAEGQEDPRNFIIPPLPESFVRYSNSWRDAVRQFQFDLQTGRYDPEWQRQAAAAMEERAQGKYDKFKEEQFEEFWGQKQKLDSDVIAGKSSTVKLGTLVENGVVRVGDVWRYSRCFRRGDEKLLLEKEVRIVDRDDCTLTFAIPPDRRVFLYNSSEVDQKFTNQGMQTEATDTAAHIVSNATPLVRNFSQEDKHTGPVTGSVCLANTTNLHRDRILTNESENPTIDSQPISDKQSSGEPVRSPAFVCANTPGNSLNLTVEPKPVNIDYVKYGMMLPGIHEMASADASLELSSAREMPPPPYLKDETQLPATTATNIGTSASEPMVEAVPKETSLNETPGLELSSQQPSRVPKLLYSGDCATDSNSEATANDKQPKGSMEPALPSSHPNGIVVITGSTVEANSTVGASDETIAEATGEATTDTAPEPTSGQTQESIPKDIIFSGVSGPGRLANKILQIDGRITEPPNGNAWKEFRCFRNNQDMGSLWECRQSWFVKGK</sequence>
<dbReference type="AlphaFoldDB" id="A0A8A1LBJ3"/>
<dbReference type="PROSITE" id="PS51916">
    <property type="entry name" value="DEUBAD"/>
    <property type="match status" value="1"/>
</dbReference>
<feature type="region of interest" description="Disordered" evidence="8">
    <location>
        <begin position="1"/>
        <end position="31"/>
    </location>
</feature>
<feature type="region of interest" description="Disordered" evidence="8">
    <location>
        <begin position="291"/>
        <end position="319"/>
    </location>
</feature>
<dbReference type="InterPro" id="IPR044867">
    <property type="entry name" value="DEUBAD_dom"/>
</dbReference>
<feature type="region of interest" description="Disordered" evidence="8">
    <location>
        <begin position="367"/>
        <end position="386"/>
    </location>
</feature>
<proteinExistence type="predicted"/>
<accession>A0A8A1LBJ3</accession>
<dbReference type="GO" id="GO:0005634">
    <property type="term" value="C:nucleus"/>
    <property type="evidence" value="ECO:0007669"/>
    <property type="project" value="UniProtKB-SubCell"/>
</dbReference>
<comment type="subcellular location">
    <subcellularLocation>
        <location evidence="1">Nucleus</location>
    </subcellularLocation>
</comment>
<feature type="domain" description="DEUBAD" evidence="9">
    <location>
        <begin position="32"/>
        <end position="158"/>
    </location>
</feature>
<evidence type="ECO:0000256" key="1">
    <source>
        <dbReference type="ARBA" id="ARBA00004123"/>
    </source>
</evidence>
<evidence type="ECO:0000256" key="5">
    <source>
        <dbReference type="ARBA" id="ARBA00023015"/>
    </source>
</evidence>
<evidence type="ECO:0000256" key="8">
    <source>
        <dbReference type="SAM" id="MobiDB-lite"/>
    </source>
</evidence>
<dbReference type="EMBL" id="CP069103">
    <property type="protein sequence ID" value="QSS50990.1"/>
    <property type="molecule type" value="Genomic_DNA"/>
</dbReference>